<accession>A0A561WG99</accession>
<evidence type="ECO:0000313" key="1">
    <source>
        <dbReference type="EMBL" id="TWG22841.1"/>
    </source>
</evidence>
<evidence type="ECO:0000313" key="2">
    <source>
        <dbReference type="Proteomes" id="UP000319927"/>
    </source>
</evidence>
<dbReference type="Proteomes" id="UP000319927">
    <property type="component" value="Unassembled WGS sequence"/>
</dbReference>
<sequence>MPWAKGVRPLTYDDAVLLPEWLSDVWARTQVVRVLEDGIGGGPLDDRAVLFQLADRTRVNRARELTTNGQFTGDICRCLGGPTLALYDANDRILGIGTIHGHGSISWERSRFADDLKLAEPTALTLFLSECGVTGQLQSLFTDLVMTLGYYERSDAPQFRPAGVPAVLTDRQVPTTLRDMLVSVGGNSAANLPQERVRVLVQRLAVAEPGPIARADALLGWLGRLPYPTEALWGEGVLVRQLLATLSEVDIVAAAATGEAVVALGALNWAVHQPDDRVVAAAIAPTLRRLLP</sequence>
<keyword evidence="2" id="KW-1185">Reference proteome</keyword>
<comment type="caution">
    <text evidence="1">The sequence shown here is derived from an EMBL/GenBank/DDBJ whole genome shotgun (WGS) entry which is preliminary data.</text>
</comment>
<reference evidence="1 2" key="1">
    <citation type="submission" date="2019-06" db="EMBL/GenBank/DDBJ databases">
        <title>Sequencing the genomes of 1000 actinobacteria strains.</title>
        <authorList>
            <person name="Klenk H.-P."/>
        </authorList>
    </citation>
    <scope>NUCLEOTIDE SEQUENCE [LARGE SCALE GENOMIC DNA]</scope>
    <source>
        <strain evidence="1 2">DSM 102131</strain>
    </source>
</reference>
<gene>
    <name evidence="1" type="ORF">FHX75_121382</name>
</gene>
<proteinExistence type="predicted"/>
<protein>
    <submittedName>
        <fullName evidence="1">Uncharacterized protein</fullName>
    </submittedName>
</protein>
<dbReference type="AlphaFoldDB" id="A0A561WG99"/>
<organism evidence="1 2">
    <name type="scientific">Micromonospora palomenae</name>
    <dbReference type="NCBI Taxonomy" id="1461247"/>
    <lineage>
        <taxon>Bacteria</taxon>
        <taxon>Bacillati</taxon>
        <taxon>Actinomycetota</taxon>
        <taxon>Actinomycetes</taxon>
        <taxon>Micromonosporales</taxon>
        <taxon>Micromonosporaceae</taxon>
        <taxon>Micromonospora</taxon>
    </lineage>
</organism>
<name>A0A561WG99_9ACTN</name>
<dbReference type="EMBL" id="VIXA01000002">
    <property type="protein sequence ID" value="TWG22841.1"/>
    <property type="molecule type" value="Genomic_DNA"/>
</dbReference>